<keyword evidence="2" id="KW-0812">Transmembrane</keyword>
<feature type="domain" description="Oxidoreductase N-terminal" evidence="4">
    <location>
        <begin position="27"/>
        <end position="120"/>
    </location>
</feature>
<accession>A0A6C1ECP3</accession>
<evidence type="ECO:0000313" key="6">
    <source>
        <dbReference type="Proteomes" id="UP000501346"/>
    </source>
</evidence>
<name>A0A6C1ECP3_SACPS</name>
<dbReference type="InterPro" id="IPR045010">
    <property type="entry name" value="MDR_fam"/>
</dbReference>
<dbReference type="AlphaFoldDB" id="A0A6C1ECP3"/>
<dbReference type="InterPro" id="IPR041694">
    <property type="entry name" value="ADH_N_2"/>
</dbReference>
<evidence type="ECO:0000259" key="4">
    <source>
        <dbReference type="Pfam" id="PF16884"/>
    </source>
</evidence>
<keyword evidence="6" id="KW-1185">Reference proteome</keyword>
<dbReference type="Gene3D" id="3.90.180.10">
    <property type="entry name" value="Medium-chain alcohol dehydrogenases, catalytic domain"/>
    <property type="match status" value="1"/>
</dbReference>
<dbReference type="InterPro" id="IPR013149">
    <property type="entry name" value="ADH-like_C"/>
</dbReference>
<keyword evidence="1" id="KW-0560">Oxidoreductase</keyword>
<dbReference type="GO" id="GO:0016628">
    <property type="term" value="F:oxidoreductase activity, acting on the CH-CH group of donors, NAD or NADP as acceptor"/>
    <property type="evidence" value="ECO:0007669"/>
    <property type="project" value="InterPro"/>
</dbReference>
<dbReference type="Pfam" id="PF16884">
    <property type="entry name" value="ADH_N_2"/>
    <property type="match status" value="1"/>
</dbReference>
<organism evidence="5 6">
    <name type="scientific">Saccharomyces pastorianus</name>
    <name type="common">Lager yeast</name>
    <name type="synonym">Saccharomyces cerevisiae x Saccharomyces eubayanus</name>
    <dbReference type="NCBI Taxonomy" id="27292"/>
    <lineage>
        <taxon>Eukaryota</taxon>
        <taxon>Fungi</taxon>
        <taxon>Dikarya</taxon>
        <taxon>Ascomycota</taxon>
        <taxon>Saccharomycotina</taxon>
        <taxon>Saccharomycetes</taxon>
        <taxon>Saccharomycetales</taxon>
        <taxon>Saccharomycetaceae</taxon>
        <taxon>Saccharomyces</taxon>
    </lineage>
</organism>
<dbReference type="Pfam" id="PF00107">
    <property type="entry name" value="ADH_zinc_N"/>
    <property type="match status" value="1"/>
</dbReference>
<evidence type="ECO:0000256" key="2">
    <source>
        <dbReference type="SAM" id="Phobius"/>
    </source>
</evidence>
<dbReference type="PANTHER" id="PTHR43205">
    <property type="entry name" value="PROSTAGLANDIN REDUCTASE"/>
    <property type="match status" value="1"/>
</dbReference>
<reference evidence="5 6" key="1">
    <citation type="journal article" date="2019" name="BMC Genomics">
        <title>Chromosome level assembly and comparative genome analysis confirm lager-brewing yeasts originated from a single hybridization.</title>
        <authorList>
            <person name="Salazar A.N."/>
            <person name="Gorter de Vries A.R."/>
            <person name="van den Broek M."/>
            <person name="Brouwers N."/>
            <person name="de la Torre Cortes P."/>
            <person name="Kuijpers N.G.A."/>
            <person name="Daran J.G."/>
            <person name="Abeel T."/>
        </authorList>
    </citation>
    <scope>NUCLEOTIDE SEQUENCE [LARGE SCALE GENOMIC DNA]</scope>
    <source>
        <strain evidence="5 6">CBS 1483</strain>
    </source>
</reference>
<dbReference type="InterPro" id="IPR036291">
    <property type="entry name" value="NAD(P)-bd_dom_sf"/>
</dbReference>
<dbReference type="SUPFAM" id="SSF50129">
    <property type="entry name" value="GroES-like"/>
    <property type="match status" value="1"/>
</dbReference>
<feature type="transmembrane region" description="Helical" evidence="2">
    <location>
        <begin position="168"/>
        <end position="190"/>
    </location>
</feature>
<feature type="transmembrane region" description="Helical" evidence="2">
    <location>
        <begin position="134"/>
        <end position="156"/>
    </location>
</feature>
<feature type="domain" description="Alcohol dehydrogenase-like C-terminal" evidence="3">
    <location>
        <begin position="177"/>
        <end position="313"/>
    </location>
</feature>
<dbReference type="SUPFAM" id="SSF51735">
    <property type="entry name" value="NAD(P)-binding Rossmann-fold domains"/>
    <property type="match status" value="1"/>
</dbReference>
<dbReference type="OrthoDB" id="809632at2759"/>
<dbReference type="PANTHER" id="PTHR43205:SF19">
    <property type="entry name" value="ENOYL REDUCTASE (ER) DOMAIN-CONTAINING PROTEIN"/>
    <property type="match status" value="1"/>
</dbReference>
<gene>
    <name evidence="5" type="ORF">GRS66_009678</name>
</gene>
<proteinExistence type="predicted"/>
<evidence type="ECO:0000256" key="1">
    <source>
        <dbReference type="ARBA" id="ARBA00023002"/>
    </source>
</evidence>
<dbReference type="InterPro" id="IPR011032">
    <property type="entry name" value="GroES-like_sf"/>
</dbReference>
<sequence length="365" mass="39961">MVLAKQWVLKNLPAPGMPFNFNFTDPECTFELTEKELSPEQLKSGEILLEIHYLSNDPAQKFWISSMDKNYAKGVQPGEIIPARGIAKVLASKNEKFAPGDYVSAKTGWTTHVIVPQSDIREARKVDKDRVGKLWWYLSVLGGTSLTAYFIFFAYAQLQEREEDYGKVYLISGAAGAVGTICVQLALNVFKASKVIAIAGGPEKVQFVEAFGDNVVGVDYKDPDFKKKLIAAAGGANTVDYFIDNVGGDVLEAGVILLKQKAMLIACGAISAYNDPSKFVFKSYGFVLTKRLVIKGVLVTDYVDEFPEALKKLSVFVKNGQIGLENSATLEDGSADNFKNVPLIWKGLFSGANKGKLITEVIKND</sequence>
<dbReference type="Proteomes" id="UP000501346">
    <property type="component" value="Chromosome SeXIII-ScXIII"/>
</dbReference>
<dbReference type="CDD" id="cd05288">
    <property type="entry name" value="PGDH"/>
    <property type="match status" value="1"/>
</dbReference>
<dbReference type="Gene3D" id="3.40.50.720">
    <property type="entry name" value="NAD(P)-binding Rossmann-like Domain"/>
    <property type="match status" value="1"/>
</dbReference>
<protein>
    <submittedName>
        <fullName evidence="5">Uncharacterized protein</fullName>
    </submittedName>
</protein>
<keyword evidence="2" id="KW-1133">Transmembrane helix</keyword>
<evidence type="ECO:0000259" key="3">
    <source>
        <dbReference type="Pfam" id="PF00107"/>
    </source>
</evidence>
<evidence type="ECO:0000313" key="5">
    <source>
        <dbReference type="EMBL" id="QID87022.1"/>
    </source>
</evidence>
<keyword evidence="2" id="KW-0472">Membrane</keyword>
<dbReference type="EMBL" id="CP049010">
    <property type="protein sequence ID" value="QID87022.1"/>
    <property type="molecule type" value="Genomic_DNA"/>
</dbReference>